<keyword evidence="3" id="KW-0808">Transferase</keyword>
<dbReference type="PATRIC" id="fig|1129794.4.peg.375"/>
<dbReference type="GO" id="GO:0003964">
    <property type="term" value="F:RNA-directed DNA polymerase activity"/>
    <property type="evidence" value="ECO:0007669"/>
    <property type="project" value="UniProtKB-KW"/>
</dbReference>
<dbReference type="HOGENOM" id="CLU_146548_0_0_6"/>
<protein>
    <submittedName>
        <fullName evidence="3">RNA-directed DNA polymerase</fullName>
    </submittedName>
</protein>
<dbReference type="AlphaFoldDB" id="M4RK21"/>
<dbReference type="InterPro" id="IPR013597">
    <property type="entry name" value="Mat_intron_G2"/>
</dbReference>
<keyword evidence="3" id="KW-0695">RNA-directed DNA polymerase</keyword>
<sequence>MFNPTFEGTPQGGIISPTLLVLTLTGLEQAVKAATSSKDKVNIIVYADDFIITGASREILESKVKPAVISFLKLRGLTLSEEKTHLTHVNDGFNFLGFNVRKYDGKLLIKPAKENVKLFLDKLRNTIKNSRQCNDGSIIRQLNLKIRGCSNYYLHVSLNALFLK</sequence>
<name>M4RK21_9ALTE</name>
<keyword evidence="3" id="KW-0548">Nucleotidyltransferase</keyword>
<evidence type="ECO:0000259" key="2">
    <source>
        <dbReference type="PROSITE" id="PS50878"/>
    </source>
</evidence>
<evidence type="ECO:0000313" key="4">
    <source>
        <dbReference type="Proteomes" id="UP000011864"/>
    </source>
</evidence>
<dbReference type="Gene3D" id="3.30.70.270">
    <property type="match status" value="1"/>
</dbReference>
<organism evidence="3 4">
    <name type="scientific">Paraglaciecola psychrophila 170</name>
    <dbReference type="NCBI Taxonomy" id="1129794"/>
    <lineage>
        <taxon>Bacteria</taxon>
        <taxon>Pseudomonadati</taxon>
        <taxon>Pseudomonadota</taxon>
        <taxon>Gammaproteobacteria</taxon>
        <taxon>Alteromonadales</taxon>
        <taxon>Alteromonadaceae</taxon>
        <taxon>Paraglaciecola</taxon>
    </lineage>
</organism>
<dbReference type="InterPro" id="IPR000477">
    <property type="entry name" value="RT_dom"/>
</dbReference>
<feature type="domain" description="Reverse transcriptase" evidence="2">
    <location>
        <begin position="1"/>
        <end position="100"/>
    </location>
</feature>
<dbReference type="EMBL" id="CP003837">
    <property type="protein sequence ID" value="AGH42489.1"/>
    <property type="molecule type" value="Genomic_DNA"/>
</dbReference>
<dbReference type="PROSITE" id="PS50878">
    <property type="entry name" value="RT_POL"/>
    <property type="match status" value="1"/>
</dbReference>
<proteinExistence type="inferred from homology"/>
<evidence type="ECO:0000256" key="1">
    <source>
        <dbReference type="ARBA" id="ARBA00034120"/>
    </source>
</evidence>
<accession>M4RK21</accession>
<evidence type="ECO:0000313" key="3">
    <source>
        <dbReference type="EMBL" id="AGH42489.1"/>
    </source>
</evidence>
<dbReference type="Pfam" id="PF00078">
    <property type="entry name" value="RVT_1"/>
    <property type="match status" value="1"/>
</dbReference>
<dbReference type="InterPro" id="IPR043502">
    <property type="entry name" value="DNA/RNA_pol_sf"/>
</dbReference>
<dbReference type="Pfam" id="PF08388">
    <property type="entry name" value="GIIM"/>
    <property type="match status" value="1"/>
</dbReference>
<keyword evidence="4" id="KW-1185">Reference proteome</keyword>
<dbReference type="PANTHER" id="PTHR34047">
    <property type="entry name" value="NUCLEAR INTRON MATURASE 1, MITOCHONDRIAL-RELATED"/>
    <property type="match status" value="1"/>
</dbReference>
<dbReference type="PANTHER" id="PTHR34047:SF10">
    <property type="entry name" value="GROUP II INTRON-ASSOCIATED OPEN READING FRAME"/>
    <property type="match status" value="1"/>
</dbReference>
<dbReference type="KEGG" id="gps:C427_0379"/>
<reference evidence="3 4" key="1">
    <citation type="journal article" date="2013" name="Genome Announc.">
        <title>Complete Genome Sequence of Glaciecola psychrophila Strain 170T.</title>
        <authorList>
            <person name="Yin J."/>
            <person name="Chen J."/>
            <person name="Liu G."/>
            <person name="Yu Y."/>
            <person name="Song L."/>
            <person name="Wang X."/>
            <person name="Qu X."/>
        </authorList>
    </citation>
    <scope>NUCLEOTIDE SEQUENCE [LARGE SCALE GENOMIC DNA]</scope>
    <source>
        <strain evidence="3 4">170</strain>
    </source>
</reference>
<dbReference type="InterPro" id="IPR051083">
    <property type="entry name" value="GrpII_Intron_Splice-Mob/Def"/>
</dbReference>
<gene>
    <name evidence="3" type="ORF">C427_0379</name>
</gene>
<dbReference type="InterPro" id="IPR043128">
    <property type="entry name" value="Rev_trsase/Diguanyl_cyclase"/>
</dbReference>
<comment type="similarity">
    <text evidence="1">Belongs to the bacterial reverse transcriptase family.</text>
</comment>
<dbReference type="STRING" id="1129794.C427_0379"/>
<dbReference type="eggNOG" id="COG3344">
    <property type="taxonomic scope" value="Bacteria"/>
</dbReference>
<dbReference type="SUPFAM" id="SSF56672">
    <property type="entry name" value="DNA/RNA polymerases"/>
    <property type="match status" value="1"/>
</dbReference>
<dbReference type="Proteomes" id="UP000011864">
    <property type="component" value="Chromosome"/>
</dbReference>